<organism evidence="2 3">
    <name type="scientific">Salinicola rhizosphaerae</name>
    <dbReference type="NCBI Taxonomy" id="1443141"/>
    <lineage>
        <taxon>Bacteria</taxon>
        <taxon>Pseudomonadati</taxon>
        <taxon>Pseudomonadota</taxon>
        <taxon>Gammaproteobacteria</taxon>
        <taxon>Oceanospirillales</taxon>
        <taxon>Halomonadaceae</taxon>
        <taxon>Salinicola</taxon>
    </lineage>
</organism>
<sequence length="210" mass="23670">MSLQQKKEINIRPNCSNSEIDRELAGYTVNEIESKNKAYEKEIFYCDIGIIFGGGLAFMALCEVVTPIHNLMSNPTIHLNSNNVLDALISNPLCLFFSLLLQTIMTALIAKNIKLRSLQEALRLGLKRKIGDSKQESCPVSEIDKELAKQKTVVRISYCLCISLILFIWNADNLYYIGIALLTMLTIARFNSFLESSLKRKIENNKGETS</sequence>
<feature type="transmembrane region" description="Helical" evidence="1">
    <location>
        <begin position="152"/>
        <end position="169"/>
    </location>
</feature>
<name>A0ABQ3DSB8_9GAMM</name>
<keyword evidence="3" id="KW-1185">Reference proteome</keyword>
<dbReference type="RefSeq" id="WP_189443443.1">
    <property type="nucleotide sequence ID" value="NZ_BMZI01000002.1"/>
</dbReference>
<accession>A0ABQ3DSB8</accession>
<protein>
    <submittedName>
        <fullName evidence="2">Uncharacterized protein</fullName>
    </submittedName>
</protein>
<evidence type="ECO:0000256" key="1">
    <source>
        <dbReference type="SAM" id="Phobius"/>
    </source>
</evidence>
<keyword evidence="1" id="KW-0812">Transmembrane</keyword>
<feature type="transmembrane region" description="Helical" evidence="1">
    <location>
        <begin position="88"/>
        <end position="110"/>
    </location>
</feature>
<dbReference type="EMBL" id="BMZI01000002">
    <property type="protein sequence ID" value="GHB13042.1"/>
    <property type="molecule type" value="Genomic_DNA"/>
</dbReference>
<evidence type="ECO:0000313" key="3">
    <source>
        <dbReference type="Proteomes" id="UP000646745"/>
    </source>
</evidence>
<keyword evidence="1" id="KW-0472">Membrane</keyword>
<feature type="transmembrane region" description="Helical" evidence="1">
    <location>
        <begin position="175"/>
        <end position="194"/>
    </location>
</feature>
<keyword evidence="1" id="KW-1133">Transmembrane helix</keyword>
<proteinExistence type="predicted"/>
<comment type="caution">
    <text evidence="2">The sequence shown here is derived from an EMBL/GenBank/DDBJ whole genome shotgun (WGS) entry which is preliminary data.</text>
</comment>
<dbReference type="Proteomes" id="UP000646745">
    <property type="component" value="Unassembled WGS sequence"/>
</dbReference>
<evidence type="ECO:0000313" key="2">
    <source>
        <dbReference type="EMBL" id="GHB13042.1"/>
    </source>
</evidence>
<reference evidence="3" key="1">
    <citation type="journal article" date="2019" name="Int. J. Syst. Evol. Microbiol.">
        <title>The Global Catalogue of Microorganisms (GCM) 10K type strain sequencing project: providing services to taxonomists for standard genome sequencing and annotation.</title>
        <authorList>
            <consortium name="The Broad Institute Genomics Platform"/>
            <consortium name="The Broad Institute Genome Sequencing Center for Infectious Disease"/>
            <person name="Wu L."/>
            <person name="Ma J."/>
        </authorList>
    </citation>
    <scope>NUCLEOTIDE SEQUENCE [LARGE SCALE GENOMIC DNA]</scope>
    <source>
        <strain evidence="3">KCTC 32998</strain>
    </source>
</reference>
<feature type="transmembrane region" description="Helical" evidence="1">
    <location>
        <begin position="44"/>
        <end position="68"/>
    </location>
</feature>
<gene>
    <name evidence="2" type="ORF">GCM10009038_08890</name>
</gene>